<accession>A0ABS4V4W4</accession>
<gene>
    <name evidence="1" type="ORF">JOF59_001336</name>
</gene>
<evidence type="ECO:0000313" key="1">
    <source>
        <dbReference type="EMBL" id="MBP2358936.1"/>
    </source>
</evidence>
<evidence type="ECO:0000313" key="2">
    <source>
        <dbReference type="Proteomes" id="UP001519311"/>
    </source>
</evidence>
<proteinExistence type="predicted"/>
<reference evidence="1 2" key="1">
    <citation type="submission" date="2021-03" db="EMBL/GenBank/DDBJ databases">
        <title>Sequencing the genomes of 1000 actinobacteria strains.</title>
        <authorList>
            <person name="Klenk H.-P."/>
        </authorList>
    </citation>
    <scope>NUCLEOTIDE SEQUENCE [LARGE SCALE GENOMIC DNA]</scope>
    <source>
        <strain evidence="1 2">DSM 40843</strain>
    </source>
</reference>
<dbReference type="Gene3D" id="3.40.630.30">
    <property type="match status" value="1"/>
</dbReference>
<keyword evidence="2" id="KW-1185">Reference proteome</keyword>
<dbReference type="InterPro" id="IPR016181">
    <property type="entry name" value="Acyl_CoA_acyltransferase"/>
</dbReference>
<protein>
    <submittedName>
        <fullName evidence="1">N-acyltransferase</fullName>
    </submittedName>
</protein>
<organism evidence="1 2">
    <name type="scientific">Streptomyces clavifer</name>
    <dbReference type="NCBI Taxonomy" id="68188"/>
    <lineage>
        <taxon>Bacteria</taxon>
        <taxon>Bacillati</taxon>
        <taxon>Actinomycetota</taxon>
        <taxon>Actinomycetes</taxon>
        <taxon>Kitasatosporales</taxon>
        <taxon>Streptomycetaceae</taxon>
        <taxon>Streptomyces</taxon>
    </lineage>
</organism>
<sequence length="408" mass="43610">MQTPDADVGTTERADTSTWSTLLAKGQPAPVDLPAPLPGLDVVRRAVHLPRASWDRLAGPDHAYLAARWLDVAEDTSGAPMRYLTLTDAEGLAGALATAVADATAPWLAGRPDTVLRQSAEEGRKGAQELVADLPGDLAGALLPGLVCGGRHLGRTTLLRREDEDGTGERLLGAAERLADQEGLRSVAFLHVDEHDTVLRTLLARRGYRSFHSENYHWLPVPQGGFAEYLAGFSAHRRRRIGAERRAVRDAGVRITSAPLDPADIPRFAELEAALLGKYGMNAWTPARSVTVLERALGACGPDALAATARLDGEIIGFALIVVHGDRWFAHRAGFDYAAQRGLPLYFDLLFYHLVEAAARAGATVIHYGTGSGAAKASRGCLGSGQYAYLRPSAPGRGAGTPRADRQR</sequence>
<dbReference type="SUPFAM" id="SSF55729">
    <property type="entry name" value="Acyl-CoA N-acyltransferases (Nat)"/>
    <property type="match status" value="1"/>
</dbReference>
<comment type="caution">
    <text evidence="1">The sequence shown here is derived from an EMBL/GenBank/DDBJ whole genome shotgun (WGS) entry which is preliminary data.</text>
</comment>
<dbReference type="EMBL" id="JAGINS010000001">
    <property type="protein sequence ID" value="MBP2358936.1"/>
    <property type="molecule type" value="Genomic_DNA"/>
</dbReference>
<dbReference type="Pfam" id="PF04339">
    <property type="entry name" value="FemAB_like"/>
    <property type="match status" value="1"/>
</dbReference>
<dbReference type="Proteomes" id="UP001519311">
    <property type="component" value="Unassembled WGS sequence"/>
</dbReference>
<dbReference type="InterPro" id="IPR007434">
    <property type="entry name" value="FemAB-like"/>
</dbReference>
<name>A0ABS4V4W4_9ACTN</name>
<dbReference type="RefSeq" id="WP_056794522.1">
    <property type="nucleotide sequence ID" value="NZ_BMWJ01000001.1"/>
</dbReference>